<feature type="signal peptide" evidence="2">
    <location>
        <begin position="1"/>
        <end position="23"/>
    </location>
</feature>
<dbReference type="Proteomes" id="UP000829647">
    <property type="component" value="Chromosome"/>
</dbReference>
<evidence type="ECO:0008006" key="5">
    <source>
        <dbReference type="Google" id="ProtNLM"/>
    </source>
</evidence>
<evidence type="ECO:0000256" key="1">
    <source>
        <dbReference type="SAM" id="MobiDB-lite"/>
    </source>
</evidence>
<dbReference type="PROSITE" id="PS51257">
    <property type="entry name" value="PROKAR_LIPOPROTEIN"/>
    <property type="match status" value="1"/>
</dbReference>
<sequence length="115" mass="12289">MPMRFTFLLMLASWVGFSSCQPAQPVTATPAQASETATTSAAGASTEAAARAAVTRLVQQQPNAALYQLDSARALEVENHWQVLVPRTDWAGRMPNKAAFEVDKQTGVVSVLAVK</sequence>
<protein>
    <recommendedName>
        <fullName evidence="5">PepSY domain-containing protein</fullName>
    </recommendedName>
</protein>
<organism evidence="3 4">
    <name type="scientific">Hymenobacter sublimis</name>
    <dbReference type="NCBI Taxonomy" id="2933777"/>
    <lineage>
        <taxon>Bacteria</taxon>
        <taxon>Pseudomonadati</taxon>
        <taxon>Bacteroidota</taxon>
        <taxon>Cytophagia</taxon>
        <taxon>Cytophagales</taxon>
        <taxon>Hymenobacteraceae</taxon>
        <taxon>Hymenobacter</taxon>
    </lineage>
</organism>
<gene>
    <name evidence="3" type="ORF">MWH26_16115</name>
</gene>
<dbReference type="RefSeq" id="WP_247975074.1">
    <property type="nucleotide sequence ID" value="NZ_CP095848.1"/>
</dbReference>
<evidence type="ECO:0000313" key="3">
    <source>
        <dbReference type="EMBL" id="UPL48701.1"/>
    </source>
</evidence>
<name>A0ABY4JA54_9BACT</name>
<proteinExistence type="predicted"/>
<keyword evidence="2" id="KW-0732">Signal</keyword>
<accession>A0ABY4JA54</accession>
<feature type="region of interest" description="Disordered" evidence="1">
    <location>
        <begin position="25"/>
        <end position="45"/>
    </location>
</feature>
<dbReference type="EMBL" id="CP095848">
    <property type="protein sequence ID" value="UPL48701.1"/>
    <property type="molecule type" value="Genomic_DNA"/>
</dbReference>
<reference evidence="3 4" key="1">
    <citation type="submission" date="2022-04" db="EMBL/GenBank/DDBJ databases">
        <title>Hymenobacter sp. isolated from the air.</title>
        <authorList>
            <person name="Won M."/>
            <person name="Lee C.-M."/>
            <person name="Woen H.-Y."/>
            <person name="Kwon S.-W."/>
        </authorList>
    </citation>
    <scope>NUCLEOTIDE SEQUENCE [LARGE SCALE GENOMIC DNA]</scope>
    <source>
        <strain evidence="4">5516 S-25</strain>
    </source>
</reference>
<feature type="chain" id="PRO_5046171752" description="PepSY domain-containing protein" evidence="2">
    <location>
        <begin position="24"/>
        <end position="115"/>
    </location>
</feature>
<evidence type="ECO:0000256" key="2">
    <source>
        <dbReference type="SAM" id="SignalP"/>
    </source>
</evidence>
<keyword evidence="4" id="KW-1185">Reference proteome</keyword>
<evidence type="ECO:0000313" key="4">
    <source>
        <dbReference type="Proteomes" id="UP000829647"/>
    </source>
</evidence>